<keyword evidence="1" id="KW-0732">Signal</keyword>
<dbReference type="PROSITE" id="PS50234">
    <property type="entry name" value="VWFA"/>
    <property type="match status" value="1"/>
</dbReference>
<gene>
    <name evidence="3" type="primary">Col7a1_1</name>
    <name evidence="3" type="ORF">EYF80_030041</name>
</gene>
<dbReference type="InterPro" id="IPR036465">
    <property type="entry name" value="vWFA_dom_sf"/>
</dbReference>
<dbReference type="Pfam" id="PF00092">
    <property type="entry name" value="VWA"/>
    <property type="match status" value="1"/>
</dbReference>
<accession>A0A4Z2H1M9</accession>
<evidence type="ECO:0000313" key="4">
    <source>
        <dbReference type="Proteomes" id="UP000314294"/>
    </source>
</evidence>
<keyword evidence="4" id="KW-1185">Reference proteome</keyword>
<keyword evidence="3" id="KW-0176">Collagen</keyword>
<feature type="signal peptide" evidence="1">
    <location>
        <begin position="1"/>
        <end position="28"/>
    </location>
</feature>
<dbReference type="OrthoDB" id="9940467at2759"/>
<evidence type="ECO:0000313" key="3">
    <source>
        <dbReference type="EMBL" id="TNN59768.1"/>
    </source>
</evidence>
<dbReference type="Proteomes" id="UP000314294">
    <property type="component" value="Unassembled WGS sequence"/>
</dbReference>
<organism evidence="3 4">
    <name type="scientific">Liparis tanakae</name>
    <name type="common">Tanaka's snailfish</name>
    <dbReference type="NCBI Taxonomy" id="230148"/>
    <lineage>
        <taxon>Eukaryota</taxon>
        <taxon>Metazoa</taxon>
        <taxon>Chordata</taxon>
        <taxon>Craniata</taxon>
        <taxon>Vertebrata</taxon>
        <taxon>Euteleostomi</taxon>
        <taxon>Actinopterygii</taxon>
        <taxon>Neopterygii</taxon>
        <taxon>Teleostei</taxon>
        <taxon>Neoteleostei</taxon>
        <taxon>Acanthomorphata</taxon>
        <taxon>Eupercaria</taxon>
        <taxon>Perciformes</taxon>
        <taxon>Cottioidei</taxon>
        <taxon>Cottales</taxon>
        <taxon>Liparidae</taxon>
        <taxon>Liparis</taxon>
    </lineage>
</organism>
<comment type="caution">
    <text evidence="3">The sequence shown here is derived from an EMBL/GenBank/DDBJ whole genome shotgun (WGS) entry which is preliminary data.</text>
</comment>
<feature type="domain" description="VWFA" evidence="2">
    <location>
        <begin position="39"/>
        <end position="149"/>
    </location>
</feature>
<dbReference type="InterPro" id="IPR002035">
    <property type="entry name" value="VWF_A"/>
</dbReference>
<dbReference type="AlphaFoldDB" id="A0A4Z2H1M9"/>
<dbReference type="EMBL" id="SRLO01000349">
    <property type="protein sequence ID" value="TNN59768.1"/>
    <property type="molecule type" value="Genomic_DNA"/>
</dbReference>
<feature type="chain" id="PRO_5021427943" evidence="1">
    <location>
        <begin position="29"/>
        <end position="154"/>
    </location>
</feature>
<reference evidence="3 4" key="1">
    <citation type="submission" date="2019-03" db="EMBL/GenBank/DDBJ databases">
        <title>First draft genome of Liparis tanakae, snailfish: a comprehensive survey of snailfish specific genes.</title>
        <authorList>
            <person name="Kim W."/>
            <person name="Song I."/>
            <person name="Jeong J.-H."/>
            <person name="Kim D."/>
            <person name="Kim S."/>
            <person name="Ryu S."/>
            <person name="Song J.Y."/>
            <person name="Lee S.K."/>
        </authorList>
    </citation>
    <scope>NUCLEOTIDE SEQUENCE [LARGE SCALE GENOMIC DNA]</scope>
    <source>
        <tissue evidence="3">Muscle</tissue>
    </source>
</reference>
<proteinExistence type="predicted"/>
<dbReference type="PRINTS" id="PR00453">
    <property type="entry name" value="VWFADOMAIN"/>
</dbReference>
<dbReference type="SUPFAM" id="SSF53300">
    <property type="entry name" value="vWA-like"/>
    <property type="match status" value="1"/>
</dbReference>
<dbReference type="InterPro" id="IPR050525">
    <property type="entry name" value="ECM_Assembly_Org"/>
</dbReference>
<name>A0A4Z2H1M9_9TELE</name>
<dbReference type="PANTHER" id="PTHR24020">
    <property type="entry name" value="COLLAGEN ALPHA"/>
    <property type="match status" value="1"/>
</dbReference>
<dbReference type="GO" id="GO:0005581">
    <property type="term" value="C:collagen trimer"/>
    <property type="evidence" value="ECO:0007669"/>
    <property type="project" value="UniProtKB-KW"/>
</dbReference>
<protein>
    <submittedName>
        <fullName evidence="3">Collagen alpha-1(VII) chain</fullName>
    </submittedName>
</protein>
<sequence length="154" mass="16582">MVDAGVVKMWSWVFTVTVLLSSMNRSEAQGRCDNVQAADIVFLVDGSSSIGRANFLQVKGFMAGIVKPLASSVGESGIRFGVIQYSDTSRVEFTLSTHLVGTELVNAVENLNYKGGNTRTGAGLKFVIDNFFNPASSRDVPKVRGAAIIWGFQL</sequence>
<evidence type="ECO:0000259" key="2">
    <source>
        <dbReference type="PROSITE" id="PS50234"/>
    </source>
</evidence>
<dbReference type="Gene3D" id="3.40.50.410">
    <property type="entry name" value="von Willebrand factor, type A domain"/>
    <property type="match status" value="1"/>
</dbReference>
<evidence type="ECO:0000256" key="1">
    <source>
        <dbReference type="SAM" id="SignalP"/>
    </source>
</evidence>
<dbReference type="PANTHER" id="PTHR24020:SF84">
    <property type="entry name" value="VWFA DOMAIN-CONTAINING PROTEIN"/>
    <property type="match status" value="1"/>
</dbReference>